<evidence type="ECO:0000313" key="1">
    <source>
        <dbReference type="EMBL" id="NYG97996.1"/>
    </source>
</evidence>
<sequence length="383" mass="42417">MAPNYTVIENPHLTASPVLPARRTVESGDAIAILTDRQFHVFGDMVLRALDHIDPYSGGAFVTGVYAAKRIHRLRPAHDTLPLIVEPEAMRKHLATEIEPFRIDIAEGELFAPTLDAALDIQRLAGSDLAITPSGQIRTGDSATLKAALRQANALDRRDVLFAVVLEAGWLSQEHLANQVIQVLNRSRHPVLLTFVDRKNPVESMLRQRSYARIFEETTGIVVAYRTDMTGFVARSRGAIAAAIGAYPRMRRMTPVGERGSAIDPEDMSPHMLIADMLRFVRSTHMRREWFAAVHGINCFCDICRGAAIDRLHGSNAERELGHLHGMEEVGRIHSTMVGLSQPQIADVWRKAVAGALDTYPQLEAHVGAPIKIPNDLKVWAEF</sequence>
<gene>
    <name evidence="1" type="ORF">BJ979_000622</name>
</gene>
<dbReference type="Proteomes" id="UP000553888">
    <property type="component" value="Unassembled WGS sequence"/>
</dbReference>
<dbReference type="EMBL" id="JACBZY010000001">
    <property type="protein sequence ID" value="NYG97996.1"/>
    <property type="molecule type" value="Genomic_DNA"/>
</dbReference>
<accession>A0A852Y4Z2</accession>
<keyword evidence="2" id="KW-1185">Reference proteome</keyword>
<name>A0A852Y4Z2_9MICO</name>
<dbReference type="AlphaFoldDB" id="A0A852Y4Z2"/>
<reference evidence="1 2" key="1">
    <citation type="submission" date="2020-07" db="EMBL/GenBank/DDBJ databases">
        <title>Sequencing the genomes of 1000 actinobacteria strains.</title>
        <authorList>
            <person name="Klenk H.-P."/>
        </authorList>
    </citation>
    <scope>NUCLEOTIDE SEQUENCE [LARGE SCALE GENOMIC DNA]</scope>
    <source>
        <strain evidence="1 2">DSM 23141</strain>
    </source>
</reference>
<proteinExistence type="predicted"/>
<dbReference type="RefSeq" id="WP_179565082.1">
    <property type="nucleotide sequence ID" value="NZ_JACBZY010000001.1"/>
</dbReference>
<evidence type="ECO:0000313" key="2">
    <source>
        <dbReference type="Proteomes" id="UP000553888"/>
    </source>
</evidence>
<protein>
    <submittedName>
        <fullName evidence="1">Uncharacterized protein</fullName>
    </submittedName>
</protein>
<organism evidence="1 2">
    <name type="scientific">Schumannella luteola</name>
    <dbReference type="NCBI Taxonomy" id="472059"/>
    <lineage>
        <taxon>Bacteria</taxon>
        <taxon>Bacillati</taxon>
        <taxon>Actinomycetota</taxon>
        <taxon>Actinomycetes</taxon>
        <taxon>Micrococcales</taxon>
        <taxon>Microbacteriaceae</taxon>
        <taxon>Schumannella</taxon>
    </lineage>
</organism>
<comment type="caution">
    <text evidence="1">The sequence shown here is derived from an EMBL/GenBank/DDBJ whole genome shotgun (WGS) entry which is preliminary data.</text>
</comment>